<organism evidence="5 6">
    <name type="scientific">Sphingomonas longa</name>
    <dbReference type="NCBI Taxonomy" id="2778730"/>
    <lineage>
        <taxon>Bacteria</taxon>
        <taxon>Pseudomonadati</taxon>
        <taxon>Pseudomonadota</taxon>
        <taxon>Alphaproteobacteria</taxon>
        <taxon>Sphingomonadales</taxon>
        <taxon>Sphingomonadaceae</taxon>
        <taxon>Sphingomonas</taxon>
    </lineage>
</organism>
<proteinExistence type="predicted"/>
<evidence type="ECO:0000313" key="5">
    <source>
        <dbReference type="EMBL" id="MBM6577238.1"/>
    </source>
</evidence>
<feature type="chain" id="PRO_5046699044" evidence="3">
    <location>
        <begin position="27"/>
        <end position="311"/>
    </location>
</feature>
<accession>A0ABS2D8G3</accession>
<dbReference type="PROSITE" id="PS51318">
    <property type="entry name" value="TAT"/>
    <property type="match status" value="1"/>
</dbReference>
<protein>
    <submittedName>
        <fullName evidence="5">Alpha/beta hydrolase</fullName>
    </submittedName>
</protein>
<name>A0ABS2D8G3_9SPHN</name>
<dbReference type="SUPFAM" id="SSF53474">
    <property type="entry name" value="alpha/beta-Hydrolases"/>
    <property type="match status" value="1"/>
</dbReference>
<dbReference type="Proteomes" id="UP000763641">
    <property type="component" value="Unassembled WGS sequence"/>
</dbReference>
<evidence type="ECO:0000256" key="1">
    <source>
        <dbReference type="ARBA" id="ARBA00022801"/>
    </source>
</evidence>
<evidence type="ECO:0000259" key="4">
    <source>
        <dbReference type="Pfam" id="PF20434"/>
    </source>
</evidence>
<dbReference type="InterPro" id="IPR049492">
    <property type="entry name" value="BD-FAE-like_dom"/>
</dbReference>
<dbReference type="InterPro" id="IPR029058">
    <property type="entry name" value="AB_hydrolase_fold"/>
</dbReference>
<keyword evidence="1 5" id="KW-0378">Hydrolase</keyword>
<feature type="domain" description="BD-FAE-like" evidence="4">
    <location>
        <begin position="80"/>
        <end position="259"/>
    </location>
</feature>
<dbReference type="Pfam" id="PF20434">
    <property type="entry name" value="BD-FAE"/>
    <property type="match status" value="1"/>
</dbReference>
<gene>
    <name evidence="5" type="ORF">ILT43_12720</name>
</gene>
<reference evidence="5 6" key="1">
    <citation type="submission" date="2020-12" db="EMBL/GenBank/DDBJ databases">
        <title>Sphingomonas sp.</title>
        <authorList>
            <person name="Kim M.K."/>
        </authorList>
    </citation>
    <scope>NUCLEOTIDE SEQUENCE [LARGE SCALE GENOMIC DNA]</scope>
    <source>
        <strain evidence="5 6">BT552</strain>
    </source>
</reference>
<dbReference type="InterPro" id="IPR006311">
    <property type="entry name" value="TAT_signal"/>
</dbReference>
<keyword evidence="3" id="KW-0732">Signal</keyword>
<dbReference type="EMBL" id="JAFEMC010000003">
    <property type="protein sequence ID" value="MBM6577238.1"/>
    <property type="molecule type" value="Genomic_DNA"/>
</dbReference>
<feature type="region of interest" description="Disordered" evidence="2">
    <location>
        <begin position="34"/>
        <end position="56"/>
    </location>
</feature>
<dbReference type="PANTHER" id="PTHR48081:SF6">
    <property type="entry name" value="PEPTIDASE S9 PROLYL OLIGOPEPTIDASE CATALYTIC DOMAIN-CONTAINING PROTEIN"/>
    <property type="match status" value="1"/>
</dbReference>
<dbReference type="InterPro" id="IPR050300">
    <property type="entry name" value="GDXG_lipolytic_enzyme"/>
</dbReference>
<dbReference type="Gene3D" id="3.40.50.1820">
    <property type="entry name" value="alpha/beta hydrolase"/>
    <property type="match status" value="1"/>
</dbReference>
<dbReference type="GO" id="GO:0016787">
    <property type="term" value="F:hydrolase activity"/>
    <property type="evidence" value="ECO:0007669"/>
    <property type="project" value="UniProtKB-KW"/>
</dbReference>
<evidence type="ECO:0000256" key="2">
    <source>
        <dbReference type="SAM" id="MobiDB-lite"/>
    </source>
</evidence>
<keyword evidence="6" id="KW-1185">Reference proteome</keyword>
<evidence type="ECO:0000313" key="6">
    <source>
        <dbReference type="Proteomes" id="UP000763641"/>
    </source>
</evidence>
<evidence type="ECO:0000256" key="3">
    <source>
        <dbReference type="SAM" id="SignalP"/>
    </source>
</evidence>
<feature type="signal peptide" evidence="3">
    <location>
        <begin position="1"/>
        <end position="26"/>
    </location>
</feature>
<dbReference type="PANTHER" id="PTHR48081">
    <property type="entry name" value="AB HYDROLASE SUPERFAMILY PROTEIN C4A8.06C"/>
    <property type="match status" value="1"/>
</dbReference>
<comment type="caution">
    <text evidence="5">The sequence shown here is derived from an EMBL/GenBank/DDBJ whole genome shotgun (WGS) entry which is preliminary data.</text>
</comment>
<sequence length="311" mass="32877">MTDIDRRTLIALSLTAATLPATIAAAAEAETFPLWPGRPPGARAPLPTPGRKPTAEARVTGVARPTLAVRRPAKANGIGVLVIPGGGYGFVSLDNEGNCVADRLTAQGYTAFILTYRLPAEGWDAQSDVPLQDAQRAMRLIRTGAARFGIDPAKVGVLGFSAGGHLAATLATAYDEHVYTAVDAADRQNARPAFAGLMYAVTTLELPDTHVGSRENLLGKTADDAAVLRRSPLRHIDAKTPPCFLVHALDDDVVPASCSLRWLDACIAAKVPVEAQILQSGGHGFGVQLPDTQPGSLWPEAFVRWVPRQLA</sequence>
<dbReference type="RefSeq" id="WP_204199333.1">
    <property type="nucleotide sequence ID" value="NZ_JAFEMC010000003.1"/>
</dbReference>
<feature type="compositionally biased region" description="Low complexity" evidence="2">
    <location>
        <begin position="34"/>
        <end position="51"/>
    </location>
</feature>